<proteinExistence type="predicted"/>
<accession>A0ABY6DJ98</accession>
<feature type="region of interest" description="Disordered" evidence="1">
    <location>
        <begin position="103"/>
        <end position="122"/>
    </location>
</feature>
<gene>
    <name evidence="3" type="ORF">N8I74_14115</name>
</gene>
<dbReference type="Gene3D" id="1.20.1280.290">
    <property type="match status" value="1"/>
</dbReference>
<organism evidence="3 4">
    <name type="scientific">Chitiniphilus purpureus</name>
    <dbReference type="NCBI Taxonomy" id="2981137"/>
    <lineage>
        <taxon>Bacteria</taxon>
        <taxon>Pseudomonadati</taxon>
        <taxon>Pseudomonadota</taxon>
        <taxon>Betaproteobacteria</taxon>
        <taxon>Neisseriales</taxon>
        <taxon>Chitinibacteraceae</taxon>
        <taxon>Chitiniphilus</taxon>
    </lineage>
</organism>
<dbReference type="RefSeq" id="WP_263123743.1">
    <property type="nucleotide sequence ID" value="NZ_CP106753.1"/>
</dbReference>
<keyword evidence="2" id="KW-1133">Transmembrane helix</keyword>
<keyword evidence="2" id="KW-0472">Membrane</keyword>
<feature type="transmembrane region" description="Helical" evidence="2">
    <location>
        <begin position="6"/>
        <end position="24"/>
    </location>
</feature>
<evidence type="ECO:0000313" key="4">
    <source>
        <dbReference type="Proteomes" id="UP001061302"/>
    </source>
</evidence>
<protein>
    <recommendedName>
        <fullName evidence="5">PQ-loop repeat-containing protein</fullName>
    </recommendedName>
</protein>
<feature type="transmembrane region" description="Helical" evidence="2">
    <location>
        <begin position="36"/>
        <end position="55"/>
    </location>
</feature>
<dbReference type="EMBL" id="CP106753">
    <property type="protein sequence ID" value="UXY14444.1"/>
    <property type="molecule type" value="Genomic_DNA"/>
</dbReference>
<reference evidence="3" key="1">
    <citation type="submission" date="2022-10" db="EMBL/GenBank/DDBJ databases">
        <title>Chitiniphilus purpureus sp. nov., a novel chitin-degrading bacterium isolated from crawfish pond sediment.</title>
        <authorList>
            <person name="Li K."/>
        </authorList>
    </citation>
    <scope>NUCLEOTIDE SEQUENCE</scope>
    <source>
        <strain evidence="3">CD1</strain>
    </source>
</reference>
<keyword evidence="2" id="KW-0812">Transmembrane</keyword>
<feature type="transmembrane region" description="Helical" evidence="2">
    <location>
        <begin position="61"/>
        <end position="81"/>
    </location>
</feature>
<dbReference type="Proteomes" id="UP001061302">
    <property type="component" value="Chromosome"/>
</dbReference>
<evidence type="ECO:0000256" key="1">
    <source>
        <dbReference type="SAM" id="MobiDB-lite"/>
    </source>
</evidence>
<evidence type="ECO:0008006" key="5">
    <source>
        <dbReference type="Google" id="ProtNLM"/>
    </source>
</evidence>
<keyword evidence="4" id="KW-1185">Reference proteome</keyword>
<evidence type="ECO:0000313" key="3">
    <source>
        <dbReference type="EMBL" id="UXY14444.1"/>
    </source>
</evidence>
<evidence type="ECO:0000256" key="2">
    <source>
        <dbReference type="SAM" id="Phobius"/>
    </source>
</evidence>
<sequence length="122" mass="13296">MPIQIIGLVSALILIATLIRQIYIQWHSTDLNGVSGWLFAGQMCASAGFMLYSYLIGDALFVLVNVLGLTTALVGQGIYLYKLHQLSPAGATRIASARAVPARVARRKSDRRVGSQLARPRR</sequence>
<name>A0ABY6DJ98_9NEIS</name>